<dbReference type="GeneID" id="14921507"/>
<sequence>MEGASSTSTSTTPGGTESSRTETATTAAEVAPPPVVVVGFYACKRWPPHEPGPGQQAFAWSKREQVAAAVAECTSLFMHDKLEWMGELADVEGKLVCPRCAYRVGSYHWSGAQCSCGHWSTPAIQLQKKRIDERRL</sequence>
<dbReference type="OMA" id="CAYRVGS"/>
<protein>
    <recommendedName>
        <fullName evidence="2">protein-tyrosine-phosphatase</fullName>
        <ecNumber evidence="2">3.1.3.48</ecNumber>
    </recommendedName>
</protein>
<feature type="region of interest" description="Disordered" evidence="5">
    <location>
        <begin position="1"/>
        <end position="28"/>
    </location>
</feature>
<dbReference type="STRING" id="1257118.L8H570"/>
<proteinExistence type="inferred from homology"/>
<evidence type="ECO:0000256" key="3">
    <source>
        <dbReference type="ARBA" id="ARBA00022801"/>
    </source>
</evidence>
<evidence type="ECO:0000256" key="2">
    <source>
        <dbReference type="ARBA" id="ARBA00013064"/>
    </source>
</evidence>
<keyword evidence="3" id="KW-0378">Hydrolase</keyword>
<dbReference type="Proteomes" id="UP000011083">
    <property type="component" value="Unassembled WGS sequence"/>
</dbReference>
<keyword evidence="4" id="KW-0904">Protein phosphatase</keyword>
<dbReference type="EMBL" id="KB007909">
    <property type="protein sequence ID" value="ELR20639.1"/>
    <property type="molecule type" value="Genomic_DNA"/>
</dbReference>
<dbReference type="GO" id="GO:0008138">
    <property type="term" value="F:protein tyrosine/serine/threonine phosphatase activity"/>
    <property type="evidence" value="ECO:0007669"/>
    <property type="project" value="TreeGrafter"/>
</dbReference>
<reference evidence="6 7" key="1">
    <citation type="journal article" date="2013" name="Genome Biol.">
        <title>Genome of Acanthamoeba castellanii highlights extensive lateral gene transfer and early evolution of tyrosine kinase signaling.</title>
        <authorList>
            <person name="Clarke M."/>
            <person name="Lohan A.J."/>
            <person name="Liu B."/>
            <person name="Lagkouvardos I."/>
            <person name="Roy S."/>
            <person name="Zafar N."/>
            <person name="Bertelli C."/>
            <person name="Schilde C."/>
            <person name="Kianianmomeni A."/>
            <person name="Burglin T.R."/>
            <person name="Frech C."/>
            <person name="Turcotte B."/>
            <person name="Kopec K.O."/>
            <person name="Synnott J.M."/>
            <person name="Choo C."/>
            <person name="Paponov I."/>
            <person name="Finkler A."/>
            <person name="Soon Heng Tan C."/>
            <person name="Hutchins A.P."/>
            <person name="Weinmeier T."/>
            <person name="Rattei T."/>
            <person name="Chu J.S."/>
            <person name="Gimenez G."/>
            <person name="Irimia M."/>
            <person name="Rigden D.J."/>
            <person name="Fitzpatrick D.A."/>
            <person name="Lorenzo-Morales J."/>
            <person name="Bateman A."/>
            <person name="Chiu C.H."/>
            <person name="Tang P."/>
            <person name="Hegemann P."/>
            <person name="Fromm H."/>
            <person name="Raoult D."/>
            <person name="Greub G."/>
            <person name="Miranda-Saavedra D."/>
            <person name="Chen N."/>
            <person name="Nash P."/>
            <person name="Ginger M.L."/>
            <person name="Horn M."/>
            <person name="Schaap P."/>
            <person name="Caler L."/>
            <person name="Loftus B."/>
        </authorList>
    </citation>
    <scope>NUCLEOTIDE SEQUENCE [LARGE SCALE GENOMIC DNA]</scope>
    <source>
        <strain evidence="6 7">Neff</strain>
    </source>
</reference>
<evidence type="ECO:0000313" key="6">
    <source>
        <dbReference type="EMBL" id="ELR20639.1"/>
    </source>
</evidence>
<evidence type="ECO:0000313" key="7">
    <source>
        <dbReference type="Proteomes" id="UP000011083"/>
    </source>
</evidence>
<comment type="similarity">
    <text evidence="1">Belongs to the protein-tyrosine phosphatase family. Non-receptor class dual specificity subfamily.</text>
</comment>
<dbReference type="AlphaFoldDB" id="L8H570"/>
<evidence type="ECO:0000256" key="4">
    <source>
        <dbReference type="ARBA" id="ARBA00022912"/>
    </source>
</evidence>
<organism evidence="6 7">
    <name type="scientific">Acanthamoeba castellanii (strain ATCC 30010 / Neff)</name>
    <dbReference type="NCBI Taxonomy" id="1257118"/>
    <lineage>
        <taxon>Eukaryota</taxon>
        <taxon>Amoebozoa</taxon>
        <taxon>Discosea</taxon>
        <taxon>Longamoebia</taxon>
        <taxon>Centramoebida</taxon>
        <taxon>Acanthamoebidae</taxon>
        <taxon>Acanthamoeba</taxon>
    </lineage>
</organism>
<dbReference type="PANTHER" id="PTHR45848:SF4">
    <property type="entry name" value="DUAL SPECIFICITY PROTEIN PHOSPHATASE 12"/>
    <property type="match status" value="1"/>
</dbReference>
<dbReference type="PANTHER" id="PTHR45848">
    <property type="entry name" value="DUAL SPECIFICITY PROTEIN PHOSPHATASE 12 FAMILY MEMBER"/>
    <property type="match status" value="1"/>
</dbReference>
<dbReference type="EC" id="3.1.3.48" evidence="2"/>
<accession>L8H570</accession>
<keyword evidence="7" id="KW-1185">Reference proteome</keyword>
<dbReference type="RefSeq" id="XP_004344042.1">
    <property type="nucleotide sequence ID" value="XM_004343992.1"/>
</dbReference>
<gene>
    <name evidence="6" type="ORF">ACA1_053830</name>
</gene>
<dbReference type="VEuPathDB" id="AmoebaDB:ACA1_053830"/>
<evidence type="ECO:0000256" key="1">
    <source>
        <dbReference type="ARBA" id="ARBA00008601"/>
    </source>
</evidence>
<dbReference type="KEGG" id="acan:ACA1_053830"/>
<dbReference type="OrthoDB" id="2017893at2759"/>
<name>L8H570_ACACF</name>
<evidence type="ECO:0000256" key="5">
    <source>
        <dbReference type="SAM" id="MobiDB-lite"/>
    </source>
</evidence>
<dbReference type="GO" id="GO:0004725">
    <property type="term" value="F:protein tyrosine phosphatase activity"/>
    <property type="evidence" value="ECO:0007669"/>
    <property type="project" value="UniProtKB-EC"/>
</dbReference>